<sequence>MRIRKTAVTLATVALASGVFLSPAGADSVPTYCSAWGHTGVFDYQACIEKHPGSMAHVLKVKNLSNTAAYGVLITLGRLVNRSGTYCMKGSGQSFAAWETRTFTCYSTRESGKRYMTSGAVNKGGHVLSPEITG</sequence>
<dbReference type="AlphaFoldDB" id="A0A919QBQ3"/>
<dbReference type="EMBL" id="BOOA01000037">
    <property type="protein sequence ID" value="GIH26249.1"/>
    <property type="molecule type" value="Genomic_DNA"/>
</dbReference>
<proteinExistence type="predicted"/>
<evidence type="ECO:0000313" key="3">
    <source>
        <dbReference type="Proteomes" id="UP000640052"/>
    </source>
</evidence>
<comment type="caution">
    <text evidence="2">The sequence shown here is derived from an EMBL/GenBank/DDBJ whole genome shotgun (WGS) entry which is preliminary data.</text>
</comment>
<evidence type="ECO:0000313" key="2">
    <source>
        <dbReference type="EMBL" id="GIH26249.1"/>
    </source>
</evidence>
<feature type="chain" id="PRO_5037846820" description="Streptomyces killer toxin-like beta/gamma crystallin domain-containing protein" evidence="1">
    <location>
        <begin position="27"/>
        <end position="134"/>
    </location>
</feature>
<keyword evidence="1" id="KW-0732">Signal</keyword>
<accession>A0A919QBQ3</accession>
<keyword evidence="3" id="KW-1185">Reference proteome</keyword>
<dbReference type="Proteomes" id="UP000640052">
    <property type="component" value="Unassembled WGS sequence"/>
</dbReference>
<dbReference type="RefSeq" id="WP_204042936.1">
    <property type="nucleotide sequence ID" value="NZ_BOOA01000037.1"/>
</dbReference>
<reference evidence="2" key="1">
    <citation type="submission" date="2021-01" db="EMBL/GenBank/DDBJ databases">
        <title>Whole genome shotgun sequence of Acrocarpospora phusangensis NBRC 108782.</title>
        <authorList>
            <person name="Komaki H."/>
            <person name="Tamura T."/>
        </authorList>
    </citation>
    <scope>NUCLEOTIDE SEQUENCE</scope>
    <source>
        <strain evidence="2">NBRC 108782</strain>
    </source>
</reference>
<protein>
    <recommendedName>
        <fullName evidence="4">Streptomyces killer toxin-like beta/gamma crystallin domain-containing protein</fullName>
    </recommendedName>
</protein>
<feature type="signal peptide" evidence="1">
    <location>
        <begin position="1"/>
        <end position="26"/>
    </location>
</feature>
<gene>
    <name evidence="2" type="ORF">Aph01nite_45590</name>
</gene>
<name>A0A919QBQ3_9ACTN</name>
<organism evidence="2 3">
    <name type="scientific">Acrocarpospora phusangensis</name>
    <dbReference type="NCBI Taxonomy" id="1070424"/>
    <lineage>
        <taxon>Bacteria</taxon>
        <taxon>Bacillati</taxon>
        <taxon>Actinomycetota</taxon>
        <taxon>Actinomycetes</taxon>
        <taxon>Streptosporangiales</taxon>
        <taxon>Streptosporangiaceae</taxon>
        <taxon>Acrocarpospora</taxon>
    </lineage>
</organism>
<evidence type="ECO:0008006" key="4">
    <source>
        <dbReference type="Google" id="ProtNLM"/>
    </source>
</evidence>
<evidence type="ECO:0000256" key="1">
    <source>
        <dbReference type="SAM" id="SignalP"/>
    </source>
</evidence>